<evidence type="ECO:0000313" key="9">
    <source>
        <dbReference type="Proteomes" id="UP000652761"/>
    </source>
</evidence>
<feature type="signal peptide" evidence="6">
    <location>
        <begin position="1"/>
        <end position="28"/>
    </location>
</feature>
<evidence type="ECO:0000256" key="4">
    <source>
        <dbReference type="ARBA" id="ARBA00022729"/>
    </source>
</evidence>
<gene>
    <name evidence="8" type="ORF">Taro_018561</name>
</gene>
<comment type="subcellular location">
    <subcellularLocation>
        <location evidence="1">Vacuole</location>
    </subcellularLocation>
</comment>
<dbReference type="PANTHER" id="PTHR10426">
    <property type="entry name" value="STRICTOSIDINE SYNTHASE-RELATED"/>
    <property type="match status" value="1"/>
</dbReference>
<proteinExistence type="inferred from homology"/>
<dbReference type="AlphaFoldDB" id="A0A843UU74"/>
<keyword evidence="9" id="KW-1185">Reference proteome</keyword>
<evidence type="ECO:0000256" key="5">
    <source>
        <dbReference type="ARBA" id="ARBA00023180"/>
    </source>
</evidence>
<sequence length="339" mass="36745">MAILRNTRVMEAISLSLLISLLLPSTSSQQPAPVIDVSHRRIQLLGSVTGPEGLAFDAAGGGPYTGVSDGRVLKWEGPLHGWTEFSISSPIRNRRVCDDSTNPALEDRCGRPLGLMFNRVTGDLYIADAYFGLLMVGPAGGPATQLAIAAEGTPFRMTNAIDIDQQSGVVYFTDSSTRFQRRDWYQCIAARDATGRLMRYDPRTKQLTVFLRGLQFANGVALSRNGSFVLVGETTRGRILRYWLEGPTAGTSEVFATVPGRPDNLKRNREGQFWVGLGLGPRDVVAVKLDEQGRTVEVLRDGRGKNPVSEVEEQNGTLWLGSLGSSFVGVSTPLAGFGP</sequence>
<dbReference type="GO" id="GO:0012505">
    <property type="term" value="C:endomembrane system"/>
    <property type="evidence" value="ECO:0007669"/>
    <property type="project" value="TreeGrafter"/>
</dbReference>
<dbReference type="InterPro" id="IPR018119">
    <property type="entry name" value="Strictosidine_synth_cons-reg"/>
</dbReference>
<evidence type="ECO:0000256" key="3">
    <source>
        <dbReference type="ARBA" id="ARBA00022554"/>
    </source>
</evidence>
<protein>
    <recommendedName>
        <fullName evidence="7">Strictosidine synthase conserved region domain-containing protein</fullName>
    </recommendedName>
</protein>
<dbReference type="SUPFAM" id="SSF63829">
    <property type="entry name" value="Calcium-dependent phosphotriesterase"/>
    <property type="match status" value="1"/>
</dbReference>
<accession>A0A843UU74</accession>
<dbReference type="Gene3D" id="2.120.10.30">
    <property type="entry name" value="TolB, C-terminal domain"/>
    <property type="match status" value="1"/>
</dbReference>
<evidence type="ECO:0000259" key="7">
    <source>
        <dbReference type="Pfam" id="PF03088"/>
    </source>
</evidence>
<dbReference type="Proteomes" id="UP000652761">
    <property type="component" value="Unassembled WGS sequence"/>
</dbReference>
<evidence type="ECO:0000313" key="8">
    <source>
        <dbReference type="EMBL" id="MQL86027.1"/>
    </source>
</evidence>
<dbReference type="GO" id="GO:0005773">
    <property type="term" value="C:vacuole"/>
    <property type="evidence" value="ECO:0007669"/>
    <property type="project" value="UniProtKB-SubCell"/>
</dbReference>
<evidence type="ECO:0000256" key="6">
    <source>
        <dbReference type="SAM" id="SignalP"/>
    </source>
</evidence>
<reference evidence="8" key="1">
    <citation type="submission" date="2017-07" db="EMBL/GenBank/DDBJ databases">
        <title>Taro Niue Genome Assembly and Annotation.</title>
        <authorList>
            <person name="Atibalentja N."/>
            <person name="Keating K."/>
            <person name="Fields C.J."/>
        </authorList>
    </citation>
    <scope>NUCLEOTIDE SEQUENCE</scope>
    <source>
        <strain evidence="8">Niue_2</strain>
        <tissue evidence="8">Leaf</tissue>
    </source>
</reference>
<name>A0A843UU74_COLES</name>
<dbReference type="Pfam" id="PF03088">
    <property type="entry name" value="Str_synth"/>
    <property type="match status" value="1"/>
</dbReference>
<dbReference type="FunFam" id="2.120.10.30:FF:000032">
    <property type="entry name" value="Protein STRICTOSIDINE SYNTHASE-LIKE 13"/>
    <property type="match status" value="1"/>
</dbReference>
<feature type="domain" description="Strictosidine synthase conserved region" evidence="7">
    <location>
        <begin position="159"/>
        <end position="246"/>
    </location>
</feature>
<feature type="chain" id="PRO_5032327364" description="Strictosidine synthase conserved region domain-containing protein" evidence="6">
    <location>
        <begin position="29"/>
        <end position="339"/>
    </location>
</feature>
<dbReference type="GO" id="GO:0016787">
    <property type="term" value="F:hydrolase activity"/>
    <property type="evidence" value="ECO:0007669"/>
    <property type="project" value="TreeGrafter"/>
</dbReference>
<dbReference type="EMBL" id="NMUH01000865">
    <property type="protein sequence ID" value="MQL86027.1"/>
    <property type="molecule type" value="Genomic_DNA"/>
</dbReference>
<dbReference type="Pfam" id="PF20067">
    <property type="entry name" value="SSL_N"/>
    <property type="match status" value="1"/>
</dbReference>
<comment type="similarity">
    <text evidence="2">Belongs to the strictosidine synthase family.</text>
</comment>
<keyword evidence="4 6" id="KW-0732">Signal</keyword>
<dbReference type="OrthoDB" id="1908448at2759"/>
<dbReference type="InterPro" id="IPR011042">
    <property type="entry name" value="6-blade_b-propeller_TolB-like"/>
</dbReference>
<comment type="caution">
    <text evidence="8">The sequence shown here is derived from an EMBL/GenBank/DDBJ whole genome shotgun (WGS) entry which is preliminary data.</text>
</comment>
<dbReference type="PANTHER" id="PTHR10426:SF86">
    <property type="entry name" value="PROTEIN STRICTOSIDINE SYNTHASE-LIKE 10-LIKE"/>
    <property type="match status" value="1"/>
</dbReference>
<keyword evidence="5" id="KW-0325">Glycoprotein</keyword>
<evidence type="ECO:0000256" key="1">
    <source>
        <dbReference type="ARBA" id="ARBA00004116"/>
    </source>
</evidence>
<organism evidence="8 9">
    <name type="scientific">Colocasia esculenta</name>
    <name type="common">Wild taro</name>
    <name type="synonym">Arum esculentum</name>
    <dbReference type="NCBI Taxonomy" id="4460"/>
    <lineage>
        <taxon>Eukaryota</taxon>
        <taxon>Viridiplantae</taxon>
        <taxon>Streptophyta</taxon>
        <taxon>Embryophyta</taxon>
        <taxon>Tracheophyta</taxon>
        <taxon>Spermatophyta</taxon>
        <taxon>Magnoliopsida</taxon>
        <taxon>Liliopsida</taxon>
        <taxon>Araceae</taxon>
        <taxon>Aroideae</taxon>
        <taxon>Colocasieae</taxon>
        <taxon>Colocasia</taxon>
    </lineage>
</organism>
<evidence type="ECO:0000256" key="2">
    <source>
        <dbReference type="ARBA" id="ARBA00009191"/>
    </source>
</evidence>
<keyword evidence="3" id="KW-0926">Vacuole</keyword>